<accession>A0A3S3RR99</accession>
<keyword evidence="2" id="KW-1185">Reference proteome</keyword>
<gene>
    <name evidence="1" type="ORF">H206_00047</name>
</gene>
<organism evidence="1 2">
    <name type="scientific">Candidatus Electrothrix aarhusensis</name>
    <dbReference type="NCBI Taxonomy" id="1859131"/>
    <lineage>
        <taxon>Bacteria</taxon>
        <taxon>Pseudomonadati</taxon>
        <taxon>Thermodesulfobacteriota</taxon>
        <taxon>Desulfobulbia</taxon>
        <taxon>Desulfobulbales</taxon>
        <taxon>Desulfobulbaceae</taxon>
        <taxon>Candidatus Electrothrix</taxon>
    </lineage>
</organism>
<dbReference type="Proteomes" id="UP000287853">
    <property type="component" value="Unassembled WGS sequence"/>
</dbReference>
<evidence type="ECO:0000313" key="1">
    <source>
        <dbReference type="EMBL" id="RWX45980.1"/>
    </source>
</evidence>
<reference evidence="1 2" key="1">
    <citation type="submission" date="2017-01" db="EMBL/GenBank/DDBJ databases">
        <title>The cable genome- insights into the physiology and evolution of filamentous bacteria capable of sulfide oxidation via long distance electron transfer.</title>
        <authorList>
            <person name="Schreiber L."/>
            <person name="Bjerg J.T."/>
            <person name="Boggild A."/>
            <person name="Van De Vossenberg J."/>
            <person name="Meysman F."/>
            <person name="Nielsen L.P."/>
            <person name="Schramm A."/>
            <person name="Kjeldsen K.U."/>
        </authorList>
    </citation>
    <scope>NUCLEOTIDE SEQUENCE [LARGE SCALE GENOMIC DNA]</scope>
    <source>
        <strain evidence="1">MCF</strain>
    </source>
</reference>
<protein>
    <submittedName>
        <fullName evidence="1">Uncharacterized protein</fullName>
    </submittedName>
</protein>
<comment type="caution">
    <text evidence="1">The sequence shown here is derived from an EMBL/GenBank/DDBJ whole genome shotgun (WGS) entry which is preliminary data.</text>
</comment>
<dbReference type="EMBL" id="MTKO01000070">
    <property type="protein sequence ID" value="RWX45980.1"/>
    <property type="molecule type" value="Genomic_DNA"/>
</dbReference>
<sequence length="85" mass="8649">MGTDDSLDILTVVTVAILTTAQVVKTVAVVLKPNQPAAAGAAGPSEVAVTPMVDGVILDSAFSKIYSLLLTVFGPSPVLKTIRPS</sequence>
<evidence type="ECO:0000313" key="2">
    <source>
        <dbReference type="Proteomes" id="UP000287853"/>
    </source>
</evidence>
<dbReference type="AlphaFoldDB" id="A0A3S3RR99"/>
<proteinExistence type="predicted"/>
<name>A0A3S3RR99_9BACT</name>